<dbReference type="PROSITE" id="PS51857">
    <property type="entry name" value="CSD_2"/>
    <property type="match status" value="1"/>
</dbReference>
<sequence length="69" mass="7718">MLHGTVKSFNKNKGYGFIIPDDNKKEELFVHYTAIEKTGYKVLEPGQKVEFVALEGKNGFQAALVNVSE</sequence>
<proteinExistence type="predicted"/>
<evidence type="ECO:0000313" key="4">
    <source>
        <dbReference type="EMBL" id="MEY8661984.1"/>
    </source>
</evidence>
<dbReference type="InterPro" id="IPR050181">
    <property type="entry name" value="Cold_shock_domain"/>
</dbReference>
<dbReference type="Proteomes" id="UP001565236">
    <property type="component" value="Unassembled WGS sequence"/>
</dbReference>
<dbReference type="PANTHER" id="PTHR11544">
    <property type="entry name" value="COLD SHOCK DOMAIN CONTAINING PROTEINS"/>
    <property type="match status" value="1"/>
</dbReference>
<evidence type="ECO:0000256" key="1">
    <source>
        <dbReference type="ARBA" id="ARBA00004496"/>
    </source>
</evidence>
<dbReference type="PRINTS" id="PR00050">
    <property type="entry name" value="COLDSHOCK"/>
</dbReference>
<dbReference type="InterPro" id="IPR012156">
    <property type="entry name" value="Cold_shock_CspA"/>
</dbReference>
<dbReference type="EMBL" id="JBCLUF010000009">
    <property type="protein sequence ID" value="MEY8661984.1"/>
    <property type="molecule type" value="Genomic_DNA"/>
</dbReference>
<dbReference type="InterPro" id="IPR011129">
    <property type="entry name" value="CSD"/>
</dbReference>
<evidence type="ECO:0000259" key="3">
    <source>
        <dbReference type="PROSITE" id="PS51857"/>
    </source>
</evidence>
<name>A0ABV4DNY1_9LACO</name>
<keyword evidence="5" id="KW-1185">Reference proteome</keyword>
<evidence type="ECO:0000256" key="2">
    <source>
        <dbReference type="ARBA" id="ARBA00022490"/>
    </source>
</evidence>
<keyword evidence="2" id="KW-0963">Cytoplasm</keyword>
<dbReference type="InterPro" id="IPR012340">
    <property type="entry name" value="NA-bd_OB-fold"/>
</dbReference>
<comment type="caution">
    <text evidence="4">The sequence shown here is derived from an EMBL/GenBank/DDBJ whole genome shotgun (WGS) entry which is preliminary data.</text>
</comment>
<organism evidence="4 5">
    <name type="scientific">Ligilactobacillus faecis</name>
    <dbReference type="NCBI Taxonomy" id="762833"/>
    <lineage>
        <taxon>Bacteria</taxon>
        <taxon>Bacillati</taxon>
        <taxon>Bacillota</taxon>
        <taxon>Bacilli</taxon>
        <taxon>Lactobacillales</taxon>
        <taxon>Lactobacillaceae</taxon>
        <taxon>Ligilactobacillus</taxon>
    </lineage>
</organism>
<dbReference type="RefSeq" id="WP_369941238.1">
    <property type="nucleotide sequence ID" value="NZ_JBCLUF010000009.1"/>
</dbReference>
<feature type="domain" description="CSD" evidence="3">
    <location>
        <begin position="1"/>
        <end position="69"/>
    </location>
</feature>
<dbReference type="SMART" id="SM00357">
    <property type="entry name" value="CSP"/>
    <property type="match status" value="1"/>
</dbReference>
<gene>
    <name evidence="4" type="ORF">AALT52_03640</name>
</gene>
<accession>A0ABV4DNY1</accession>
<reference evidence="4 5" key="1">
    <citation type="submission" date="2024-03" db="EMBL/GenBank/DDBJ databases">
        <title>Mouse gut bacterial collection (mGBC) of GemPharmatech.</title>
        <authorList>
            <person name="He Y."/>
            <person name="Dong L."/>
            <person name="Wu D."/>
            <person name="Gao X."/>
            <person name="Lin Z."/>
        </authorList>
    </citation>
    <scope>NUCLEOTIDE SEQUENCE [LARGE SCALE GENOMIC DNA]</scope>
    <source>
        <strain evidence="4 5">15-30</strain>
    </source>
</reference>
<dbReference type="SUPFAM" id="SSF50249">
    <property type="entry name" value="Nucleic acid-binding proteins"/>
    <property type="match status" value="1"/>
</dbReference>
<dbReference type="Gene3D" id="2.40.50.140">
    <property type="entry name" value="Nucleic acid-binding proteins"/>
    <property type="match status" value="1"/>
</dbReference>
<dbReference type="InterPro" id="IPR002059">
    <property type="entry name" value="CSP_DNA-bd"/>
</dbReference>
<evidence type="ECO:0000313" key="5">
    <source>
        <dbReference type="Proteomes" id="UP001565236"/>
    </source>
</evidence>
<comment type="subcellular location">
    <subcellularLocation>
        <location evidence="1">Cytoplasm</location>
    </subcellularLocation>
</comment>
<dbReference type="PIRSF" id="PIRSF002599">
    <property type="entry name" value="Cold_shock_A"/>
    <property type="match status" value="1"/>
</dbReference>
<protein>
    <submittedName>
        <fullName evidence="4">Cold shock domain-containing protein</fullName>
    </submittedName>
</protein>
<dbReference type="Pfam" id="PF00313">
    <property type="entry name" value="CSD"/>
    <property type="match status" value="1"/>
</dbReference>